<protein>
    <submittedName>
        <fullName evidence="2">Uncharacterized protein</fullName>
    </submittedName>
</protein>
<keyword evidence="3" id="KW-1185">Reference proteome</keyword>
<dbReference type="EMBL" id="BAABBA010000004">
    <property type="protein sequence ID" value="GAA4286640.1"/>
    <property type="molecule type" value="Genomic_DNA"/>
</dbReference>
<evidence type="ECO:0000256" key="1">
    <source>
        <dbReference type="SAM" id="MobiDB-lite"/>
    </source>
</evidence>
<comment type="caution">
    <text evidence="2">The sequence shown here is derived from an EMBL/GenBank/DDBJ whole genome shotgun (WGS) entry which is preliminary data.</text>
</comment>
<feature type="compositionally biased region" description="Low complexity" evidence="1">
    <location>
        <begin position="50"/>
        <end position="59"/>
    </location>
</feature>
<organism evidence="2 3">
    <name type="scientific">Georgenia daeguensis</name>
    <dbReference type="NCBI Taxonomy" id="908355"/>
    <lineage>
        <taxon>Bacteria</taxon>
        <taxon>Bacillati</taxon>
        <taxon>Actinomycetota</taxon>
        <taxon>Actinomycetes</taxon>
        <taxon>Micrococcales</taxon>
        <taxon>Bogoriellaceae</taxon>
        <taxon>Georgenia</taxon>
    </lineage>
</organism>
<feature type="region of interest" description="Disordered" evidence="1">
    <location>
        <begin position="30"/>
        <end position="71"/>
    </location>
</feature>
<reference evidence="3" key="1">
    <citation type="journal article" date="2019" name="Int. J. Syst. Evol. Microbiol.">
        <title>The Global Catalogue of Microorganisms (GCM) 10K type strain sequencing project: providing services to taxonomists for standard genome sequencing and annotation.</title>
        <authorList>
            <consortium name="The Broad Institute Genomics Platform"/>
            <consortium name="The Broad Institute Genome Sequencing Center for Infectious Disease"/>
            <person name="Wu L."/>
            <person name="Ma J."/>
        </authorList>
    </citation>
    <scope>NUCLEOTIDE SEQUENCE [LARGE SCALE GENOMIC DNA]</scope>
    <source>
        <strain evidence="3">JCM 17459</strain>
    </source>
</reference>
<evidence type="ECO:0000313" key="3">
    <source>
        <dbReference type="Proteomes" id="UP001499841"/>
    </source>
</evidence>
<proteinExistence type="predicted"/>
<sequence>MVDDVVARRREVLDEDGLELESRVVRGDVDAHGGHCANTDGPRAAATTEAPPGASAADDGPVRSAAVGTLP</sequence>
<accession>A0ABP8ERL4</accession>
<gene>
    <name evidence="2" type="ORF">GCM10022262_09990</name>
</gene>
<evidence type="ECO:0000313" key="2">
    <source>
        <dbReference type="EMBL" id="GAA4286640.1"/>
    </source>
</evidence>
<name>A0ABP8ERL4_9MICO</name>
<dbReference type="Proteomes" id="UP001499841">
    <property type="component" value="Unassembled WGS sequence"/>
</dbReference>